<dbReference type="STRING" id="1914305.BLW93_07575"/>
<proteinExistence type="predicted"/>
<sequence length="245" mass="28112">MKKVVYFCLSLFLVSCGVSVEKYPEHKLIIPAYFYPTDADWNEVFSIPSELSPIVVLDPDSEGGPGSEEDPLYTQLIERLNEKKFLPIGYVYTTYAQRDLDDVKADIDTWLELYPGIKGFFIDEVTNDNDTYDLDYYKAVYSYIKSKGNYFVVLNPGARPMTDDYFSFADNIVVLENSYDVFKTYGCTSNFPEKSSCIIYGASEDEMKNIAASTDVSYLYVTDDNDDFPFDRLPVYLSEEIEIFK</sequence>
<dbReference type="OrthoDB" id="508445at2"/>
<evidence type="ECO:0000313" key="1">
    <source>
        <dbReference type="EMBL" id="OMH39993.1"/>
    </source>
</evidence>
<dbReference type="RefSeq" id="WP_076713490.1">
    <property type="nucleotide sequence ID" value="NZ_MOEN01000034.1"/>
</dbReference>
<dbReference type="InterPro" id="IPR021986">
    <property type="entry name" value="Spherulin4"/>
</dbReference>
<gene>
    <name evidence="1" type="ORF">BLW93_07575</name>
</gene>
<dbReference type="PANTHER" id="PTHR35040">
    <property type="match status" value="1"/>
</dbReference>
<organism evidence="1 2">
    <name type="scientific">Desulfurobacterium indicum</name>
    <dbReference type="NCBI Taxonomy" id="1914305"/>
    <lineage>
        <taxon>Bacteria</taxon>
        <taxon>Pseudomonadati</taxon>
        <taxon>Aquificota</taxon>
        <taxon>Aquificia</taxon>
        <taxon>Desulfurobacteriales</taxon>
        <taxon>Desulfurobacteriaceae</taxon>
        <taxon>Desulfurobacterium</taxon>
    </lineage>
</organism>
<protein>
    <recommendedName>
        <fullName evidence="3">Spherulation-specific family 4</fullName>
    </recommendedName>
</protein>
<dbReference type="PANTHER" id="PTHR35040:SF9">
    <property type="entry name" value="4-LIKE CELL SURFACE PROTEIN, PUTATIVE (AFU_ORTHOLOGUE AFUA_4G14080)-RELATED"/>
    <property type="match status" value="1"/>
</dbReference>
<reference evidence="1 2" key="1">
    <citation type="submission" date="2016-10" db="EMBL/GenBank/DDBJ databases">
        <title>Genome sequence of a sulfur-reducing bacterium Desulfurobacterium indicum K6013.</title>
        <authorList>
            <person name="Cao J."/>
            <person name="Shao Z."/>
            <person name="Alain K."/>
            <person name="Jebbar M."/>
        </authorList>
    </citation>
    <scope>NUCLEOTIDE SEQUENCE [LARGE SCALE GENOMIC DNA]</scope>
    <source>
        <strain evidence="1 2">K6013</strain>
    </source>
</reference>
<keyword evidence="2" id="KW-1185">Reference proteome</keyword>
<name>A0A1R1MJQ2_9BACT</name>
<accession>A0A1R1MJQ2</accession>
<dbReference type="Proteomes" id="UP000187408">
    <property type="component" value="Unassembled WGS sequence"/>
</dbReference>
<evidence type="ECO:0008006" key="3">
    <source>
        <dbReference type="Google" id="ProtNLM"/>
    </source>
</evidence>
<comment type="caution">
    <text evidence="1">The sequence shown here is derived from an EMBL/GenBank/DDBJ whole genome shotgun (WGS) entry which is preliminary data.</text>
</comment>
<dbReference type="EMBL" id="MOEN01000034">
    <property type="protein sequence ID" value="OMH39993.1"/>
    <property type="molecule type" value="Genomic_DNA"/>
</dbReference>
<evidence type="ECO:0000313" key="2">
    <source>
        <dbReference type="Proteomes" id="UP000187408"/>
    </source>
</evidence>
<dbReference type="PROSITE" id="PS51257">
    <property type="entry name" value="PROKAR_LIPOPROTEIN"/>
    <property type="match status" value="1"/>
</dbReference>
<dbReference type="Pfam" id="PF12138">
    <property type="entry name" value="Spherulin4"/>
    <property type="match status" value="1"/>
</dbReference>
<dbReference type="AlphaFoldDB" id="A0A1R1MJQ2"/>